<dbReference type="InterPro" id="IPR013096">
    <property type="entry name" value="Cupin_2"/>
</dbReference>
<evidence type="ECO:0000313" key="3">
    <source>
        <dbReference type="Proteomes" id="UP000249590"/>
    </source>
</evidence>
<dbReference type="CDD" id="cd02208">
    <property type="entry name" value="cupin_RmlC-like"/>
    <property type="match status" value="1"/>
</dbReference>
<dbReference type="Gene3D" id="2.60.120.10">
    <property type="entry name" value="Jelly Rolls"/>
    <property type="match status" value="1"/>
</dbReference>
<dbReference type="SUPFAM" id="SSF51182">
    <property type="entry name" value="RmlC-like cupins"/>
    <property type="match status" value="1"/>
</dbReference>
<accession>A0A8B2NM42</accession>
<dbReference type="Proteomes" id="UP000249590">
    <property type="component" value="Unassembled WGS sequence"/>
</dbReference>
<keyword evidence="3" id="KW-1185">Reference proteome</keyword>
<dbReference type="PANTHER" id="PTHR43346:SF1">
    <property type="entry name" value="QUERCETIN 2,3-DIOXYGENASE-RELATED"/>
    <property type="match status" value="1"/>
</dbReference>
<dbReference type="OrthoDB" id="9791637at2"/>
<evidence type="ECO:0000313" key="2">
    <source>
        <dbReference type="EMBL" id="RAH97656.1"/>
    </source>
</evidence>
<dbReference type="RefSeq" id="WP_111351473.1">
    <property type="nucleotide sequence ID" value="NZ_JAIWKD010000004.1"/>
</dbReference>
<dbReference type="PANTHER" id="PTHR43346">
    <property type="entry name" value="LIGAND BINDING DOMAIN PROTEIN, PUTATIVE (AFU_ORTHOLOGUE AFUA_6G14370)-RELATED"/>
    <property type="match status" value="1"/>
</dbReference>
<reference evidence="2 3" key="1">
    <citation type="submission" date="2018-05" db="EMBL/GenBank/DDBJ databases">
        <title>Acuticoccus sediminis sp. nov., isolated from deep-sea sediment of Indian Ocean.</title>
        <authorList>
            <person name="Liu X."/>
            <person name="Lai Q."/>
            <person name="Du Y."/>
            <person name="Sun F."/>
            <person name="Zhang X."/>
            <person name="Wang S."/>
            <person name="Shao Z."/>
        </authorList>
    </citation>
    <scope>NUCLEOTIDE SEQUENCE [LARGE SCALE GENOMIC DNA]</scope>
    <source>
        <strain evidence="2 3">PTG4-2</strain>
    </source>
</reference>
<name>A0A8B2NM42_9HYPH</name>
<comment type="caution">
    <text evidence="2">The sequence shown here is derived from an EMBL/GenBank/DDBJ whole genome shotgun (WGS) entry which is preliminary data.</text>
</comment>
<dbReference type="EMBL" id="QHHQ01000008">
    <property type="protein sequence ID" value="RAH97656.1"/>
    <property type="molecule type" value="Genomic_DNA"/>
</dbReference>
<dbReference type="InterPro" id="IPR014710">
    <property type="entry name" value="RmlC-like_jellyroll"/>
</dbReference>
<dbReference type="Pfam" id="PF07883">
    <property type="entry name" value="Cupin_2"/>
    <property type="match status" value="1"/>
</dbReference>
<gene>
    <name evidence="2" type="ORF">DLJ53_27800</name>
</gene>
<dbReference type="InterPro" id="IPR052538">
    <property type="entry name" value="Flavonoid_dioxygenase-like"/>
</dbReference>
<organism evidence="2 3">
    <name type="scientific">Acuticoccus sediminis</name>
    <dbReference type="NCBI Taxonomy" id="2184697"/>
    <lineage>
        <taxon>Bacteria</taxon>
        <taxon>Pseudomonadati</taxon>
        <taxon>Pseudomonadota</taxon>
        <taxon>Alphaproteobacteria</taxon>
        <taxon>Hyphomicrobiales</taxon>
        <taxon>Amorphaceae</taxon>
        <taxon>Acuticoccus</taxon>
    </lineage>
</organism>
<dbReference type="InterPro" id="IPR011051">
    <property type="entry name" value="RmlC_Cupin_sf"/>
</dbReference>
<dbReference type="AlphaFoldDB" id="A0A8B2NM42"/>
<evidence type="ECO:0000259" key="1">
    <source>
        <dbReference type="Pfam" id="PF07883"/>
    </source>
</evidence>
<sequence length="152" mass="16704">MTMTAGITRHGEGMDGIVWNILGQTYVPKQLTDASFSWHATFPPGTFVPPHIHPTQDEFIYMLEGRLTTVLEGSEGFAEPGDLIRLPRGLPHGLFNKSDAPVKCVFWVTPAARLYDLFWALHNLGPEADPAEVVAVSAKHEVDFLPPPDEAA</sequence>
<proteinExistence type="predicted"/>
<protein>
    <submittedName>
        <fullName evidence="2">Cupin domain-containing protein</fullName>
    </submittedName>
</protein>
<feature type="domain" description="Cupin type-2" evidence="1">
    <location>
        <begin position="39"/>
        <end position="107"/>
    </location>
</feature>